<dbReference type="GO" id="GO:0016798">
    <property type="term" value="F:hydrolase activity, acting on glycosyl bonds"/>
    <property type="evidence" value="ECO:0007669"/>
    <property type="project" value="UniProtKB-KW"/>
</dbReference>
<sequence length="152" mass="18629">MKFGIEMTDKQLDEWCYTIYRKVVIGWQLDGIDLDFESTNQFDYDMNTQNYNFQSIANSRRLIHGLSRYFDRSSHSGKTMSIVTGRPLLEIYKYTYYLFDYTILMCYNWKLKHLKHNYAQYSRYTPSHRSILDFSLEYDFSRHYYTYEHTPR</sequence>
<evidence type="ECO:0000313" key="7">
    <source>
        <dbReference type="EMBL" id="CAF3944491.1"/>
    </source>
</evidence>
<evidence type="ECO:0000256" key="1">
    <source>
        <dbReference type="ARBA" id="ARBA00022729"/>
    </source>
</evidence>
<keyword evidence="9" id="KW-1185">Reference proteome</keyword>
<evidence type="ECO:0000313" key="8">
    <source>
        <dbReference type="EMBL" id="CAF4216514.1"/>
    </source>
</evidence>
<keyword evidence="1" id="KW-0732">Signal</keyword>
<accession>A0A814UVG2</accession>
<dbReference type="InterPro" id="IPR057016">
    <property type="entry name" value="EndoS_F2-like_TIM-barrel"/>
</dbReference>
<keyword evidence="2" id="KW-0378">Hydrolase</keyword>
<dbReference type="Proteomes" id="UP000677228">
    <property type="component" value="Unassembled WGS sequence"/>
</dbReference>
<evidence type="ECO:0000313" key="5">
    <source>
        <dbReference type="EMBL" id="CAF1180213.1"/>
    </source>
</evidence>
<evidence type="ECO:0000256" key="3">
    <source>
        <dbReference type="ARBA" id="ARBA00023295"/>
    </source>
</evidence>
<dbReference type="EMBL" id="CAJOBA010048792">
    <property type="protein sequence ID" value="CAF4216514.1"/>
    <property type="molecule type" value="Genomic_DNA"/>
</dbReference>
<dbReference type="AlphaFoldDB" id="A0A814UVG2"/>
<evidence type="ECO:0000256" key="2">
    <source>
        <dbReference type="ARBA" id="ARBA00022801"/>
    </source>
</evidence>
<dbReference type="Gene3D" id="3.20.20.80">
    <property type="entry name" value="Glycosidases"/>
    <property type="match status" value="1"/>
</dbReference>
<evidence type="ECO:0000259" key="4">
    <source>
        <dbReference type="Pfam" id="PF23916"/>
    </source>
</evidence>
<keyword evidence="3" id="KW-0326">Glycosidase</keyword>
<dbReference type="Proteomes" id="UP000682733">
    <property type="component" value="Unassembled WGS sequence"/>
</dbReference>
<reference evidence="5" key="1">
    <citation type="submission" date="2021-02" db="EMBL/GenBank/DDBJ databases">
        <authorList>
            <person name="Nowell W R."/>
        </authorList>
    </citation>
    <scope>NUCLEOTIDE SEQUENCE</scope>
</reference>
<organism evidence="5 9">
    <name type="scientific">Didymodactylos carnosus</name>
    <dbReference type="NCBI Taxonomy" id="1234261"/>
    <lineage>
        <taxon>Eukaryota</taxon>
        <taxon>Metazoa</taxon>
        <taxon>Spiralia</taxon>
        <taxon>Gnathifera</taxon>
        <taxon>Rotifera</taxon>
        <taxon>Eurotatoria</taxon>
        <taxon>Bdelloidea</taxon>
        <taxon>Philodinida</taxon>
        <taxon>Philodinidae</taxon>
        <taxon>Didymodactylos</taxon>
    </lineage>
</organism>
<dbReference type="InterPro" id="IPR017853">
    <property type="entry name" value="GH"/>
</dbReference>
<dbReference type="Proteomes" id="UP000663829">
    <property type="component" value="Unassembled WGS sequence"/>
</dbReference>
<feature type="domain" description="Endo-beta-N-acetylglucosaminidase EndoS/F2-like TIM-barrel" evidence="4">
    <location>
        <begin position="7"/>
        <end position="136"/>
    </location>
</feature>
<dbReference type="Pfam" id="PF23916">
    <property type="entry name" value="TIM-barrel_EndoS"/>
    <property type="match status" value="1"/>
</dbReference>
<comment type="caution">
    <text evidence="5">The sequence shown here is derived from an EMBL/GenBank/DDBJ whole genome shotgun (WGS) entry which is preliminary data.</text>
</comment>
<dbReference type="EMBL" id="CAJNOQ010007828">
    <property type="protein sequence ID" value="CAF1180213.1"/>
    <property type="molecule type" value="Genomic_DNA"/>
</dbReference>
<protein>
    <recommendedName>
        <fullName evidence="4">Endo-beta-N-acetylglucosaminidase EndoS/F2-like TIM-barrel domain-containing protein</fullName>
    </recommendedName>
</protein>
<evidence type="ECO:0000313" key="6">
    <source>
        <dbReference type="EMBL" id="CAF1413330.1"/>
    </source>
</evidence>
<evidence type="ECO:0000313" key="9">
    <source>
        <dbReference type="Proteomes" id="UP000663829"/>
    </source>
</evidence>
<proteinExistence type="predicted"/>
<dbReference type="Proteomes" id="UP000681722">
    <property type="component" value="Unassembled WGS sequence"/>
</dbReference>
<dbReference type="EMBL" id="CAJNOK010027049">
    <property type="protein sequence ID" value="CAF1413330.1"/>
    <property type="molecule type" value="Genomic_DNA"/>
</dbReference>
<dbReference type="EMBL" id="CAJOBC010007828">
    <property type="protein sequence ID" value="CAF3944491.1"/>
    <property type="molecule type" value="Genomic_DNA"/>
</dbReference>
<gene>
    <name evidence="5" type="ORF">GPM918_LOCUS22661</name>
    <name evidence="6" type="ORF">OVA965_LOCUS33443</name>
    <name evidence="7" type="ORF">SRO942_LOCUS22659</name>
    <name evidence="8" type="ORF">TMI583_LOCUS34330</name>
</gene>
<name>A0A814UVG2_9BILA</name>
<dbReference type="SUPFAM" id="SSF51445">
    <property type="entry name" value="(Trans)glycosidases"/>
    <property type="match status" value="1"/>
</dbReference>